<dbReference type="Gene3D" id="2.30.42.10">
    <property type="match status" value="1"/>
</dbReference>
<evidence type="ECO:0000256" key="1">
    <source>
        <dbReference type="SAM" id="MobiDB-lite"/>
    </source>
</evidence>
<protein>
    <submittedName>
        <fullName evidence="3">PDZ domain-containing protein</fullName>
    </submittedName>
</protein>
<dbReference type="AlphaFoldDB" id="A0AA95EXM0"/>
<feature type="transmembrane region" description="Helical" evidence="2">
    <location>
        <begin position="254"/>
        <end position="271"/>
    </location>
</feature>
<feature type="compositionally biased region" description="Low complexity" evidence="1">
    <location>
        <begin position="442"/>
        <end position="451"/>
    </location>
</feature>
<feature type="transmembrane region" description="Helical" evidence="2">
    <location>
        <begin position="82"/>
        <end position="100"/>
    </location>
</feature>
<keyword evidence="4" id="KW-1185">Reference proteome</keyword>
<dbReference type="Proteomes" id="UP001178662">
    <property type="component" value="Chromosome"/>
</dbReference>
<evidence type="ECO:0000313" key="4">
    <source>
        <dbReference type="Proteomes" id="UP001178662"/>
    </source>
</evidence>
<feature type="transmembrane region" description="Helical" evidence="2">
    <location>
        <begin position="213"/>
        <end position="234"/>
    </location>
</feature>
<name>A0AA95EXM0_9BACL</name>
<feature type="transmembrane region" description="Helical" evidence="2">
    <location>
        <begin position="12"/>
        <end position="33"/>
    </location>
</feature>
<keyword evidence="2" id="KW-0472">Membrane</keyword>
<dbReference type="InterPro" id="IPR036034">
    <property type="entry name" value="PDZ_sf"/>
</dbReference>
<accession>A0AA95EXM0</accession>
<dbReference type="EMBL" id="CP119317">
    <property type="protein sequence ID" value="WEK53862.1"/>
    <property type="molecule type" value="Genomic_DNA"/>
</dbReference>
<feature type="transmembrane region" description="Helical" evidence="2">
    <location>
        <begin position="184"/>
        <end position="201"/>
    </location>
</feature>
<evidence type="ECO:0000313" key="3">
    <source>
        <dbReference type="EMBL" id="WEK53862.1"/>
    </source>
</evidence>
<keyword evidence="2" id="KW-0812">Transmembrane</keyword>
<keyword evidence="2" id="KW-1133">Transmembrane helix</keyword>
<dbReference type="SUPFAM" id="SSF50156">
    <property type="entry name" value="PDZ domain-like"/>
    <property type="match status" value="1"/>
</dbReference>
<sequence>MEPLLELLREAGQAAIGLFTLPYYYVAIIMVWWHVRANTKLQRKLYHVRLYSSLYLVVTRVFAGIAIGLILSLVSVGIGSRLTDSTLVCIWIGMAVLALFRLRYICFAYAAGALGVLQVVLSWTGIGEEGSLWYEPLQTVVAIDVPSLMIIAGLLHVAEGIIIRVQSGKQAIPLYFEGKRGNPIGAYSLSGVWPIPLLWLIPGEGAALPWTPLFGMTDHVASWGFLAFPLVIAFSERTTTKWPEVKARSTGNLLIIYGVVITALAVGAFYWSPLSLVAALAAFLLHDGLMHLSTMKEAGHKLLYANDRAGVRVLAVLPHTPAVEMEFQAGEIITKVNGATVRTKEQFHVALGLQSAFSKLEVINREGHVRFIQRARYAGEHYHLGLLLAPDEDAEYVASPNRESLWNYVRYAGIKRRRGQISLLQEAINEAAAEVEKAVAETASIEEQSSNEIEEAPPVDPGLPPRGMKK</sequence>
<organism evidence="3 4">
    <name type="scientific">Candidatus Cohnella colombiensis</name>
    <dbReference type="NCBI Taxonomy" id="3121368"/>
    <lineage>
        <taxon>Bacteria</taxon>
        <taxon>Bacillati</taxon>
        <taxon>Bacillota</taxon>
        <taxon>Bacilli</taxon>
        <taxon>Bacillales</taxon>
        <taxon>Paenibacillaceae</taxon>
        <taxon>Cohnella</taxon>
    </lineage>
</organism>
<feature type="transmembrane region" description="Helical" evidence="2">
    <location>
        <begin position="107"/>
        <end position="126"/>
    </location>
</feature>
<feature type="region of interest" description="Disordered" evidence="1">
    <location>
        <begin position="442"/>
        <end position="470"/>
    </location>
</feature>
<feature type="transmembrane region" description="Helical" evidence="2">
    <location>
        <begin position="54"/>
        <end position="76"/>
    </location>
</feature>
<gene>
    <name evidence="3" type="ORF">P0Y55_15035</name>
</gene>
<reference evidence="3" key="1">
    <citation type="submission" date="2023-03" db="EMBL/GenBank/DDBJ databases">
        <title>Andean soil-derived lignocellulolytic bacterial consortium as a source of novel taxa and putative plastic-active enzymes.</title>
        <authorList>
            <person name="Diaz-Garcia L."/>
            <person name="Chuvochina M."/>
            <person name="Feuerriegel G."/>
            <person name="Bunk B."/>
            <person name="Sproer C."/>
            <person name="Streit W.R."/>
            <person name="Rodriguez L.M."/>
            <person name="Overmann J."/>
            <person name="Jimenez D.J."/>
        </authorList>
    </citation>
    <scope>NUCLEOTIDE SEQUENCE</scope>
    <source>
        <strain evidence="3">MAG 2441</strain>
    </source>
</reference>
<feature type="transmembrane region" description="Helical" evidence="2">
    <location>
        <begin position="146"/>
        <end position="163"/>
    </location>
</feature>
<evidence type="ECO:0000256" key="2">
    <source>
        <dbReference type="SAM" id="Phobius"/>
    </source>
</evidence>
<proteinExistence type="predicted"/>